<sequence length="399" mass="46283">MLVLSSLTAATTLSVWLDCGLMPWTMTFPHEIHKLESKLNSRLLDDFTGERTGFVQVGQQKWFLPSKYEHQAVGYHNMTLRSDDIWVVTFPRSGTTWTQELLWLLNNDFDYDTARRVNLVERFPFLEELGVCGDGGRTPLRPGDKLHLPENNIFTSITCAQCRRTFSTLLDKEVKGEVIAKNPDNPDCATILDSWETPGYRFSSNMISPRHFKTHLPFSLLPPRLLDTCKVVYVARNPKDVAVSYYHHNRLLTVQGYQRDFATYWNYFEHNLLIGCPYWTHLTEAWDKRNHPNMMFLFYEELSKDIKSSINKISQFLGKQLTIKQMEDLATHLHIDNFRNNPAVSPIFGLRGLVRQGEQAFIRTGKVGGNSDYFTPELNVQANRWIEQNLQHTDLRFPC</sequence>
<dbReference type="Gene3D" id="3.40.50.300">
    <property type="entry name" value="P-loop containing nucleotide triphosphate hydrolases"/>
    <property type="match status" value="1"/>
</dbReference>
<comment type="similarity">
    <text evidence="1">Belongs to the sulfotransferase 1 family.</text>
</comment>
<dbReference type="EMBL" id="OD567214">
    <property type="protein sequence ID" value="CAD7445331.1"/>
    <property type="molecule type" value="Genomic_DNA"/>
</dbReference>
<dbReference type="AlphaFoldDB" id="A0A7R9I2M2"/>
<evidence type="ECO:0000259" key="3">
    <source>
        <dbReference type="Pfam" id="PF00685"/>
    </source>
</evidence>
<evidence type="ECO:0000256" key="1">
    <source>
        <dbReference type="ARBA" id="ARBA00005771"/>
    </source>
</evidence>
<accession>A0A7R9I2M2</accession>
<dbReference type="InterPro" id="IPR027417">
    <property type="entry name" value="P-loop_NTPase"/>
</dbReference>
<reference evidence="4" key="1">
    <citation type="submission" date="2020-11" db="EMBL/GenBank/DDBJ databases">
        <authorList>
            <person name="Tran Van P."/>
        </authorList>
    </citation>
    <scope>NUCLEOTIDE SEQUENCE</scope>
</reference>
<gene>
    <name evidence="4" type="ORF">TBIB3V08_LOCUS7685</name>
</gene>
<proteinExistence type="inferred from homology"/>
<organism evidence="4">
    <name type="scientific">Timema bartmani</name>
    <dbReference type="NCBI Taxonomy" id="61472"/>
    <lineage>
        <taxon>Eukaryota</taxon>
        <taxon>Metazoa</taxon>
        <taxon>Ecdysozoa</taxon>
        <taxon>Arthropoda</taxon>
        <taxon>Hexapoda</taxon>
        <taxon>Insecta</taxon>
        <taxon>Pterygota</taxon>
        <taxon>Neoptera</taxon>
        <taxon>Polyneoptera</taxon>
        <taxon>Phasmatodea</taxon>
        <taxon>Timematodea</taxon>
        <taxon>Timematoidea</taxon>
        <taxon>Timematidae</taxon>
        <taxon>Timema</taxon>
    </lineage>
</organism>
<dbReference type="Pfam" id="PF00685">
    <property type="entry name" value="Sulfotransfer_1"/>
    <property type="match status" value="1"/>
</dbReference>
<dbReference type="GO" id="GO:0008146">
    <property type="term" value="F:sulfotransferase activity"/>
    <property type="evidence" value="ECO:0007669"/>
    <property type="project" value="InterPro"/>
</dbReference>
<feature type="domain" description="Sulfotransferase" evidence="3">
    <location>
        <begin position="83"/>
        <end position="393"/>
    </location>
</feature>
<protein>
    <recommendedName>
        <fullName evidence="3">Sulfotransferase domain-containing protein</fullName>
    </recommendedName>
</protein>
<keyword evidence="2" id="KW-0808">Transferase</keyword>
<dbReference type="InterPro" id="IPR000863">
    <property type="entry name" value="Sulfotransferase_dom"/>
</dbReference>
<evidence type="ECO:0000256" key="2">
    <source>
        <dbReference type="ARBA" id="ARBA00022679"/>
    </source>
</evidence>
<dbReference type="PANTHER" id="PTHR11783">
    <property type="entry name" value="SULFOTRANSFERASE SULT"/>
    <property type="match status" value="1"/>
</dbReference>
<dbReference type="SUPFAM" id="SSF52540">
    <property type="entry name" value="P-loop containing nucleoside triphosphate hydrolases"/>
    <property type="match status" value="1"/>
</dbReference>
<name>A0A7R9I2M2_9NEOP</name>
<evidence type="ECO:0000313" key="4">
    <source>
        <dbReference type="EMBL" id="CAD7445331.1"/>
    </source>
</evidence>